<reference evidence="18 19" key="1">
    <citation type="submission" date="2018-03" db="EMBL/GenBank/DDBJ databases">
        <authorList>
            <person name="Guldener U."/>
        </authorList>
    </citation>
    <scope>NUCLEOTIDE SEQUENCE [LARGE SCALE GENOMIC DNA]</scope>
    <source>
        <strain evidence="18 19">DAOM196992</strain>
    </source>
</reference>
<dbReference type="CDD" id="cd04090">
    <property type="entry name" value="EF2_II_snRNP"/>
    <property type="match status" value="1"/>
</dbReference>
<keyword evidence="10" id="KW-0508">mRNA splicing</keyword>
<dbReference type="Gene3D" id="3.40.50.300">
    <property type="entry name" value="P-loop containing nucleotide triphosphate hydrolases"/>
    <property type="match status" value="1"/>
</dbReference>
<dbReference type="FunFam" id="3.40.50.300:FF:000646">
    <property type="entry name" value="U5 small nuclear ribonucleoprotein component"/>
    <property type="match status" value="1"/>
</dbReference>
<evidence type="ECO:0000256" key="10">
    <source>
        <dbReference type="ARBA" id="ARBA00023187"/>
    </source>
</evidence>
<dbReference type="OrthoDB" id="364892at2759"/>
<dbReference type="CDD" id="cd04167">
    <property type="entry name" value="Snu114p"/>
    <property type="match status" value="1"/>
</dbReference>
<dbReference type="GO" id="GO:0005525">
    <property type="term" value="F:GTP binding"/>
    <property type="evidence" value="ECO:0007669"/>
    <property type="project" value="UniProtKB-KW"/>
</dbReference>
<feature type="compositionally biased region" description="Acidic residues" evidence="16">
    <location>
        <begin position="16"/>
        <end position="26"/>
    </location>
</feature>
<dbReference type="PRINTS" id="PR00315">
    <property type="entry name" value="ELONGATNFCT"/>
</dbReference>
<evidence type="ECO:0000256" key="14">
    <source>
        <dbReference type="ARBA" id="ARBA00045974"/>
    </source>
</evidence>
<dbReference type="Pfam" id="PF00009">
    <property type="entry name" value="GTP_EFTU"/>
    <property type="match status" value="1"/>
</dbReference>
<dbReference type="PANTHER" id="PTHR42908">
    <property type="entry name" value="TRANSLATION ELONGATION FACTOR-RELATED"/>
    <property type="match status" value="1"/>
</dbReference>
<dbReference type="NCBIfam" id="TIGR00231">
    <property type="entry name" value="small_GTP"/>
    <property type="match status" value="1"/>
</dbReference>
<dbReference type="Pfam" id="PF14492">
    <property type="entry name" value="EFG_III"/>
    <property type="match status" value="1"/>
</dbReference>
<proteinExistence type="predicted"/>
<comment type="function">
    <text evidence="12">Catalyzes the GTP-dependent ribosomal translocation step during translation elongation. During this step, the ribosome changes from the pre-translocational (PRE) to the post-translocational (POST) state as the newly formed A-site-bound peptidyl-tRNA and P-site-bound deacylated tRNA move to the P and E sites, respectively. Catalyzes the coordinated movement of the two tRNA molecules, the mRNA and conformational changes in the ribosome.</text>
</comment>
<dbReference type="FunFam" id="3.30.70.870:FF:000002">
    <property type="entry name" value="Translation elongation factor 2"/>
    <property type="match status" value="1"/>
</dbReference>
<dbReference type="InterPro" id="IPR009000">
    <property type="entry name" value="Transl_B-barrel_sf"/>
</dbReference>
<keyword evidence="5" id="KW-0507">mRNA processing</keyword>
<evidence type="ECO:0000256" key="5">
    <source>
        <dbReference type="ARBA" id="ARBA00022664"/>
    </source>
</evidence>
<evidence type="ECO:0000313" key="19">
    <source>
        <dbReference type="Proteomes" id="UP000323386"/>
    </source>
</evidence>
<dbReference type="GO" id="GO:0071007">
    <property type="term" value="C:U2-type catalytic step 2 spliceosome"/>
    <property type="evidence" value="ECO:0007669"/>
    <property type="project" value="TreeGrafter"/>
</dbReference>
<dbReference type="AlphaFoldDB" id="A0A5C3EZ65"/>
<dbReference type="GO" id="GO:0003746">
    <property type="term" value="F:translation elongation factor activity"/>
    <property type="evidence" value="ECO:0007669"/>
    <property type="project" value="UniProtKB-KW"/>
</dbReference>
<dbReference type="SUPFAM" id="SSF54980">
    <property type="entry name" value="EF-G C-terminal domain-like"/>
    <property type="match status" value="2"/>
</dbReference>
<evidence type="ECO:0000256" key="8">
    <source>
        <dbReference type="ARBA" id="ARBA00022917"/>
    </source>
</evidence>
<dbReference type="Pfam" id="PF03764">
    <property type="entry name" value="EFG_IV"/>
    <property type="match status" value="1"/>
</dbReference>
<dbReference type="Gene3D" id="3.90.1430.10">
    <property type="entry name" value="Yeast translation eEF2 (G' domain)"/>
    <property type="match status" value="1"/>
</dbReference>
<keyword evidence="11" id="KW-0539">Nucleus</keyword>
<evidence type="ECO:0000256" key="6">
    <source>
        <dbReference type="ARBA" id="ARBA00022728"/>
    </source>
</evidence>
<keyword evidence="19" id="KW-1185">Reference proteome</keyword>
<evidence type="ECO:0000256" key="12">
    <source>
        <dbReference type="ARBA" id="ARBA00024731"/>
    </source>
</evidence>
<dbReference type="CDD" id="cd16264">
    <property type="entry name" value="snRNP_III"/>
    <property type="match status" value="1"/>
</dbReference>
<sequence>MDDYDEFGNYIGPLSDSDEGSQDEQDVSYGQQQQQQQQQPEDDMPPLEEPEPLEGYDDGDVPMDEEGNFRPELQMIRVDEASSNAVVLHEDKKYYPTAEEIYGEDVEALVQEEDAQPLTQPIVEPVKVRRFAIQEEGLPETRFEREFMVNLMGFPDMVRNVAVVGHLHHGKTSLMDMLVFETHKMEVNVDKHTRYTDSHLLERDRGISIKSAPLSLALQSTRGKSYLFNMIDTPGHTNFQDEVAAGVRLADGVILVVDVVEGVMCNTEATIKHAIREGLPIVLVLNKIDRLILELRLPPREAYFKIRHAIEEVNNVIGSCDPDPARRLGPERGNVAFASTQTGWCFTLRSFAKLYADTYGGVDVDEFAKRLWGNIYFSDESRNFSRKAPDPEAKRSFVHFILEPLYKLYTQVLSSDTDSLRQTLVGLGIHLKPAVFKIDVRPLLKIVLNQFFGPSSGLVDIVVDHVPSAKEAARAKVDRTYTGPRSGPVYDAMAACDADGPLVVQVTKLYQTIDATDFRAFGRVLSGTARPGTGVKVLGEGYSQEDEEDMVLATIESTWISETRYAVETEGVPAGSWVLLSGVEASISKTATIVDASLGSDDTHILSPLSHMTESVLKVAVEPLNPSELPKMLEGLRKINKSYPLAVTKVEESGEHIILGTGELYLDCVMHDLRILFSEIEIRISDPVVKFCETVVETSAVKCYAATPNKKNKLTVICEPLEKGIAEDIESGRINIRMPPKQLGKVFQEKYGWDLLASRSIWAFGPDDNGPNILVDDTLPSEVDKKLLYTVRESIKQGFQWGTREGPLCDEPIRNVKFRILDASLAPEPIHRGGGQIIPTARRACYAAFLMATPRLMEPIYFVEVQAPADCVSAVYTVLARRRGHVTQDVPKPGSPLYTVRAYIPVMDANGFETDLRTHTQGQAFCLQMFSHWSVVPGSPTDTSINLRPLEPAPPLGLARDFVLKTRRRKGLGDTIAVSSYLDAEMTVALAQAGIEV</sequence>
<dbReference type="Gene3D" id="2.40.30.10">
    <property type="entry name" value="Translation factors"/>
    <property type="match status" value="1"/>
</dbReference>
<dbReference type="InterPro" id="IPR035647">
    <property type="entry name" value="EFG_III/V"/>
</dbReference>
<evidence type="ECO:0000256" key="3">
    <source>
        <dbReference type="ARBA" id="ARBA00017891"/>
    </source>
</evidence>
<keyword evidence="18" id="KW-0251">Elongation factor</keyword>
<dbReference type="InterPro" id="IPR005225">
    <property type="entry name" value="Small_GTP-bd"/>
</dbReference>
<organism evidence="18 19">
    <name type="scientific">Pseudozyma flocculosa</name>
    <dbReference type="NCBI Taxonomy" id="84751"/>
    <lineage>
        <taxon>Eukaryota</taxon>
        <taxon>Fungi</taxon>
        <taxon>Dikarya</taxon>
        <taxon>Basidiomycota</taxon>
        <taxon>Ustilaginomycotina</taxon>
        <taxon>Ustilaginomycetes</taxon>
        <taxon>Ustilaginales</taxon>
        <taxon>Ustilaginaceae</taxon>
        <taxon>Pseudozyma</taxon>
    </lineage>
</organism>
<evidence type="ECO:0000256" key="16">
    <source>
        <dbReference type="SAM" id="MobiDB-lite"/>
    </source>
</evidence>
<comment type="subcellular location">
    <subcellularLocation>
        <location evidence="2">Cytoplasm</location>
    </subcellularLocation>
    <subcellularLocation>
        <location evidence="1">Nucleus</location>
    </subcellularLocation>
</comment>
<dbReference type="GO" id="GO:0046540">
    <property type="term" value="C:U4/U6 x U5 tri-snRNP complex"/>
    <property type="evidence" value="ECO:0007669"/>
    <property type="project" value="TreeGrafter"/>
</dbReference>
<dbReference type="SMART" id="SM00889">
    <property type="entry name" value="EFG_IV"/>
    <property type="match status" value="1"/>
</dbReference>
<evidence type="ECO:0000256" key="2">
    <source>
        <dbReference type="ARBA" id="ARBA00004496"/>
    </source>
</evidence>
<dbReference type="InterPro" id="IPR014721">
    <property type="entry name" value="Ribsml_uS5_D2-typ_fold_subgr"/>
</dbReference>
<accession>A0A5C3EZ65</accession>
<dbReference type="InterPro" id="IPR031157">
    <property type="entry name" value="G_TR_CS"/>
</dbReference>
<evidence type="ECO:0000256" key="13">
    <source>
        <dbReference type="ARBA" id="ARBA00031432"/>
    </source>
</evidence>
<dbReference type="GO" id="GO:0000398">
    <property type="term" value="P:mRNA splicing, via spliceosome"/>
    <property type="evidence" value="ECO:0007669"/>
    <property type="project" value="TreeGrafter"/>
</dbReference>
<evidence type="ECO:0000256" key="4">
    <source>
        <dbReference type="ARBA" id="ARBA00018774"/>
    </source>
</evidence>
<dbReference type="PROSITE" id="PS00301">
    <property type="entry name" value="G_TR_1"/>
    <property type="match status" value="1"/>
</dbReference>
<dbReference type="SUPFAM" id="SSF52540">
    <property type="entry name" value="P-loop containing nucleoside triphosphate hydrolases"/>
    <property type="match status" value="1"/>
</dbReference>
<dbReference type="Gene3D" id="3.30.230.10">
    <property type="match status" value="1"/>
</dbReference>
<dbReference type="InterPro" id="IPR035655">
    <property type="entry name" value="U5-116kDa_C"/>
</dbReference>
<dbReference type="Gene3D" id="3.30.70.870">
    <property type="entry name" value="Elongation Factor G (Translational Gtpase), domain 3"/>
    <property type="match status" value="1"/>
</dbReference>
<dbReference type="InterPro" id="IPR041095">
    <property type="entry name" value="EFG_II"/>
</dbReference>
<keyword evidence="7" id="KW-0547">Nucleotide-binding</keyword>
<keyword evidence="9" id="KW-0342">GTP-binding</keyword>
<dbReference type="SUPFAM" id="SSF54211">
    <property type="entry name" value="Ribosomal protein S5 domain 2-like"/>
    <property type="match status" value="1"/>
</dbReference>
<dbReference type="InterPro" id="IPR005517">
    <property type="entry name" value="Transl_elong_EFG/EF2_IV"/>
</dbReference>
<dbReference type="PANTHER" id="PTHR42908:SF6">
    <property type="entry name" value="116 KDA U5 SMALL NUCLEAR RIBONUCLEOPROTEIN COMPONENT"/>
    <property type="match status" value="1"/>
</dbReference>
<feature type="compositionally biased region" description="Low complexity" evidence="16">
    <location>
        <begin position="27"/>
        <end position="39"/>
    </location>
</feature>
<dbReference type="GO" id="GO:0000974">
    <property type="term" value="C:Prp19 complex"/>
    <property type="evidence" value="ECO:0007669"/>
    <property type="project" value="UniProtKB-ARBA"/>
</dbReference>
<dbReference type="InterPro" id="IPR000795">
    <property type="entry name" value="T_Tr_GTP-bd_dom"/>
</dbReference>
<dbReference type="GO" id="GO:0003924">
    <property type="term" value="F:GTPase activity"/>
    <property type="evidence" value="ECO:0007669"/>
    <property type="project" value="InterPro"/>
</dbReference>
<evidence type="ECO:0000313" key="18">
    <source>
        <dbReference type="EMBL" id="SPO37508.1"/>
    </source>
</evidence>
<dbReference type="Gene3D" id="3.30.70.240">
    <property type="match status" value="1"/>
</dbReference>
<dbReference type="GO" id="GO:0005682">
    <property type="term" value="C:U5 snRNP"/>
    <property type="evidence" value="ECO:0007669"/>
    <property type="project" value="UniProtKB-ARBA"/>
</dbReference>
<dbReference type="SMART" id="SM00838">
    <property type="entry name" value="EFG_C"/>
    <property type="match status" value="1"/>
</dbReference>
<dbReference type="GO" id="GO:0030623">
    <property type="term" value="F:U5 snRNA binding"/>
    <property type="evidence" value="ECO:0007669"/>
    <property type="project" value="TreeGrafter"/>
</dbReference>
<evidence type="ECO:0000256" key="1">
    <source>
        <dbReference type="ARBA" id="ARBA00004123"/>
    </source>
</evidence>
<evidence type="ECO:0000256" key="11">
    <source>
        <dbReference type="ARBA" id="ARBA00023242"/>
    </source>
</evidence>
<dbReference type="InterPro" id="IPR044121">
    <property type="entry name" value="Snu114_GTP-bd"/>
</dbReference>
<feature type="region of interest" description="Disordered" evidence="16">
    <location>
        <begin position="1"/>
        <end position="67"/>
    </location>
</feature>
<protein>
    <recommendedName>
        <fullName evidence="4">116 kDa U5 small nuclear ribonucleoprotein component</fullName>
    </recommendedName>
    <alternativeName>
        <fullName evidence="3">Elongation factor 2</fullName>
    </alternativeName>
    <alternativeName>
        <fullName evidence="13">U5 snRNP-specific protein, 116 kDa</fullName>
    </alternativeName>
</protein>
<keyword evidence="8" id="KW-0648">Protein biosynthesis</keyword>
<dbReference type="InterPro" id="IPR000640">
    <property type="entry name" value="EFG_V-like"/>
</dbReference>
<dbReference type="EMBL" id="OOIP01000007">
    <property type="protein sequence ID" value="SPO37508.1"/>
    <property type="molecule type" value="Genomic_DNA"/>
</dbReference>
<name>A0A5C3EZ65_9BASI</name>
<comment type="function">
    <text evidence="15">Component of the U5 snRNP complex required for pre-mRNA splicing. Binds GTP.</text>
</comment>
<dbReference type="FunFam" id="3.30.70.240:FF:000004">
    <property type="entry name" value="116 kDa U5 small nuclear ribonucleoprotein"/>
    <property type="match status" value="1"/>
</dbReference>
<dbReference type="CDD" id="cd04098">
    <property type="entry name" value="eEF2_C_snRNP"/>
    <property type="match status" value="1"/>
</dbReference>
<gene>
    <name evidence="18" type="ORF">PSFLO_02983</name>
</gene>
<comment type="function">
    <text evidence="14">Required for pre-mRNA splicing as component of the spliceosome, including pre-catalytic, catalytic and post-catalytic spliceosomal complexes. Component of the U5 snRNP and the U4/U6-U5 tri-snRNP complex, a building block of the spliceosome. As a component of the minor spliceosome, involved in the splicing of U12-type introns in pre-mRNAs.</text>
</comment>
<dbReference type="Pfam" id="PF16004">
    <property type="entry name" value="EFTUD2"/>
    <property type="match status" value="1"/>
</dbReference>
<evidence type="ECO:0000256" key="15">
    <source>
        <dbReference type="ARBA" id="ARBA00055641"/>
    </source>
</evidence>
<dbReference type="InterPro" id="IPR031950">
    <property type="entry name" value="EFTUD2_N"/>
</dbReference>
<feature type="domain" description="Tr-type G" evidence="17">
    <location>
        <begin position="156"/>
        <end position="455"/>
    </location>
</feature>
<dbReference type="InterPro" id="IPR020568">
    <property type="entry name" value="Ribosomal_Su5_D2-typ_SF"/>
</dbReference>
<evidence type="ECO:0000259" key="17">
    <source>
        <dbReference type="PROSITE" id="PS51722"/>
    </source>
</evidence>
<dbReference type="CDD" id="cd01683">
    <property type="entry name" value="EF2_IV_snRNP"/>
    <property type="match status" value="1"/>
</dbReference>
<dbReference type="Pfam" id="PF00679">
    <property type="entry name" value="EFG_C"/>
    <property type="match status" value="1"/>
</dbReference>
<dbReference type="GO" id="GO:0005829">
    <property type="term" value="C:cytosol"/>
    <property type="evidence" value="ECO:0007669"/>
    <property type="project" value="TreeGrafter"/>
</dbReference>
<dbReference type="FunFam" id="3.30.230.10:FF:000009">
    <property type="entry name" value="116 kDa U5 small nuclear ribonucleoprotein component"/>
    <property type="match status" value="1"/>
</dbReference>
<dbReference type="Proteomes" id="UP000323386">
    <property type="component" value="Unassembled WGS sequence"/>
</dbReference>
<keyword evidence="6" id="KW-0747">Spliceosome</keyword>
<dbReference type="FunFam" id="3.90.1430.10:FF:000001">
    <property type="entry name" value="116 kDa U5 small nuclear ribonucleoprotein component"/>
    <property type="match status" value="1"/>
</dbReference>
<feature type="compositionally biased region" description="Acidic residues" evidence="16">
    <location>
        <begin position="40"/>
        <end position="66"/>
    </location>
</feature>
<evidence type="ECO:0000256" key="7">
    <source>
        <dbReference type="ARBA" id="ARBA00022741"/>
    </source>
</evidence>
<dbReference type="PROSITE" id="PS51722">
    <property type="entry name" value="G_TR_2"/>
    <property type="match status" value="1"/>
</dbReference>
<dbReference type="SUPFAM" id="SSF50447">
    <property type="entry name" value="Translation proteins"/>
    <property type="match status" value="1"/>
</dbReference>
<dbReference type="FunFam" id="2.40.30.10:FF:000029">
    <property type="entry name" value="116 kDa U5 small nuclear ribonucleoprotein component"/>
    <property type="match status" value="1"/>
</dbReference>
<dbReference type="InterPro" id="IPR027417">
    <property type="entry name" value="P-loop_NTPase"/>
</dbReference>
<evidence type="ECO:0000256" key="9">
    <source>
        <dbReference type="ARBA" id="ARBA00023134"/>
    </source>
</evidence>